<evidence type="ECO:0000256" key="2">
    <source>
        <dbReference type="ARBA" id="ARBA00011900"/>
    </source>
</evidence>
<comment type="caution">
    <text evidence="8">The sequence shown here is derived from an EMBL/GenBank/DDBJ whole genome shotgun (WGS) entry which is preliminary data.</text>
</comment>
<evidence type="ECO:0000259" key="7">
    <source>
        <dbReference type="Pfam" id="PF01555"/>
    </source>
</evidence>
<dbReference type="PANTHER" id="PTHR30481:SF3">
    <property type="entry name" value="DNA ADENINE METHYLASE"/>
    <property type="match status" value="1"/>
</dbReference>
<dbReference type="PRINTS" id="PR00508">
    <property type="entry name" value="S21N4MTFRASE"/>
</dbReference>
<keyword evidence="9" id="KW-1185">Reference proteome</keyword>
<keyword evidence="4" id="KW-0808">Transferase</keyword>
<dbReference type="EC" id="2.1.1.72" evidence="2"/>
<organism evidence="8 9">
    <name type="scientific">Hallella faecis</name>
    <dbReference type="NCBI Taxonomy" id="2841596"/>
    <lineage>
        <taxon>Bacteria</taxon>
        <taxon>Pseudomonadati</taxon>
        <taxon>Bacteroidota</taxon>
        <taxon>Bacteroidia</taxon>
        <taxon>Bacteroidales</taxon>
        <taxon>Prevotellaceae</taxon>
        <taxon>Hallella</taxon>
    </lineage>
</organism>
<evidence type="ECO:0000256" key="6">
    <source>
        <dbReference type="ARBA" id="ARBA00047942"/>
    </source>
</evidence>
<evidence type="ECO:0000313" key="9">
    <source>
        <dbReference type="Proteomes" id="UP001487296"/>
    </source>
</evidence>
<dbReference type="InterPro" id="IPR012327">
    <property type="entry name" value="MeTrfase_D12"/>
</dbReference>
<dbReference type="PANTHER" id="PTHR30481">
    <property type="entry name" value="DNA ADENINE METHYLASE"/>
    <property type="match status" value="1"/>
</dbReference>
<dbReference type="SUPFAM" id="SSF53335">
    <property type="entry name" value="S-adenosyl-L-methionine-dependent methyltransferases"/>
    <property type="match status" value="2"/>
</dbReference>
<dbReference type="InterPro" id="IPR001091">
    <property type="entry name" value="RM_Methyltransferase"/>
</dbReference>
<dbReference type="InterPro" id="IPR002941">
    <property type="entry name" value="DNA_methylase_N4/N6"/>
</dbReference>
<dbReference type="GO" id="GO:0032259">
    <property type="term" value="P:methylation"/>
    <property type="evidence" value="ECO:0007669"/>
    <property type="project" value="UniProtKB-KW"/>
</dbReference>
<dbReference type="RefSeq" id="WP_215759820.1">
    <property type="nucleotide sequence ID" value="NZ_JAHKBE010000021.1"/>
</dbReference>
<gene>
    <name evidence="8" type="ORF">AAAT34_06670</name>
</gene>
<evidence type="ECO:0000256" key="1">
    <source>
        <dbReference type="ARBA" id="ARBA00006594"/>
    </source>
</evidence>
<dbReference type="InterPro" id="IPR029063">
    <property type="entry name" value="SAM-dependent_MTases_sf"/>
</dbReference>
<proteinExistence type="inferred from homology"/>
<evidence type="ECO:0000313" key="8">
    <source>
        <dbReference type="EMBL" id="MEQ2486736.1"/>
    </source>
</evidence>
<dbReference type="Pfam" id="PF02086">
    <property type="entry name" value="MethyltransfD12"/>
    <property type="match status" value="2"/>
</dbReference>
<dbReference type="Gene3D" id="3.40.50.150">
    <property type="entry name" value="Vaccinia Virus protein VP39"/>
    <property type="match status" value="3"/>
</dbReference>
<evidence type="ECO:0000256" key="4">
    <source>
        <dbReference type="ARBA" id="ARBA00022679"/>
    </source>
</evidence>
<keyword evidence="5" id="KW-0949">S-adenosyl-L-methionine</keyword>
<keyword evidence="3 8" id="KW-0489">Methyltransferase</keyword>
<dbReference type="EMBL" id="JBBNFP010000021">
    <property type="protein sequence ID" value="MEQ2486736.1"/>
    <property type="molecule type" value="Genomic_DNA"/>
</dbReference>
<reference evidence="8 9" key="1">
    <citation type="submission" date="2024-04" db="EMBL/GenBank/DDBJ databases">
        <title>Human intestinal bacterial collection.</title>
        <authorList>
            <person name="Pauvert C."/>
            <person name="Hitch T.C.A."/>
            <person name="Clavel T."/>
        </authorList>
    </citation>
    <scope>NUCLEOTIDE SEQUENCE [LARGE SCALE GENOMIC DNA]</scope>
    <source>
        <strain evidence="8 9">CLA-AA-H145</strain>
    </source>
</reference>
<feature type="domain" description="DNA methylase N-4/N-6" evidence="7">
    <location>
        <begin position="27"/>
        <end position="231"/>
    </location>
</feature>
<dbReference type="PROSITE" id="PS00092">
    <property type="entry name" value="N6_MTASE"/>
    <property type="match status" value="2"/>
</dbReference>
<comment type="catalytic activity">
    <reaction evidence="6">
        <text>a 2'-deoxyadenosine in DNA + S-adenosyl-L-methionine = an N(6)-methyl-2'-deoxyadenosine in DNA + S-adenosyl-L-homocysteine + H(+)</text>
        <dbReference type="Rhea" id="RHEA:15197"/>
        <dbReference type="Rhea" id="RHEA-COMP:12418"/>
        <dbReference type="Rhea" id="RHEA-COMP:12419"/>
        <dbReference type="ChEBI" id="CHEBI:15378"/>
        <dbReference type="ChEBI" id="CHEBI:57856"/>
        <dbReference type="ChEBI" id="CHEBI:59789"/>
        <dbReference type="ChEBI" id="CHEBI:90615"/>
        <dbReference type="ChEBI" id="CHEBI:90616"/>
        <dbReference type="EC" id="2.1.1.72"/>
    </reaction>
</comment>
<dbReference type="Proteomes" id="UP001487296">
    <property type="component" value="Unassembled WGS sequence"/>
</dbReference>
<dbReference type="GO" id="GO:0008168">
    <property type="term" value="F:methyltransferase activity"/>
    <property type="evidence" value="ECO:0007669"/>
    <property type="project" value="UniProtKB-KW"/>
</dbReference>
<dbReference type="InterPro" id="IPR002052">
    <property type="entry name" value="DNA_methylase_N6_adenine_CS"/>
</dbReference>
<comment type="similarity">
    <text evidence="1">Belongs to the N(4)/N(6)-methyltransferase family.</text>
</comment>
<name>A0ABV1FQP2_9BACT</name>
<evidence type="ECO:0000256" key="5">
    <source>
        <dbReference type="ARBA" id="ARBA00022691"/>
    </source>
</evidence>
<accession>A0ABV1FQP2</accession>
<dbReference type="Pfam" id="PF01555">
    <property type="entry name" value="N6_N4_Mtase"/>
    <property type="match status" value="1"/>
</dbReference>
<evidence type="ECO:0000256" key="3">
    <source>
        <dbReference type="ARBA" id="ARBA00022603"/>
    </source>
</evidence>
<sequence>MKDPNWRKCVLRADSRDIIKRIPDNSIDFILTDPPYNLGQHSTGNIPLPGRSAMNNDVAEWDKIDFNPEEWADEFIRILKPTGNLFIFTSYNQLGRWYNCLDHRFDTSNFMIWHKTNPAPKIFKAGFLNSCEMIFTCWNKKHAWNFISQAEMHNFIQSPICMPPERLKDPKHPAQKPVSILKKMIEIASNKDDIIFDPFMGVGSTGVAALELERRFIGVELDEAYFVAAKKRIEDTLAVNDNQTNMPQTYNLPEDDNSMKVCDSNVAYQTTLFELDEFFHPGEKMAIVCQNTATGLQPLLKWPGGKEKELKYILPNIPAFKRYLEPFVGGGSVFMAMTAKEYFVNDFSSELISLYNYIASSNENFFWYAELMDKSWENCVKFFRDNHILVDKYLEYREERITKEELKKFVHEFCASKKDEILDILGKEIGSLPSIIMKEMETNLFRKMTRMRELEIEKHLLPEKDLDDNIETAIKSAVYMNYRYLYNDKSIADSAPTLHCALFFFMRNYAYSGMFRYSSKGEFNVPYGGIAYNSKLMAKKLSYYRSKPLLKHFADTKIYNLDFEEFLRTTNPTEEDFVFLDPPYDSEFSTYAQNAFTKADQERLANYMINECRAKWMMIIKNTDFIYGLYNKEGINIRTFDKEYLVSFMNRNDKKVTHLLITNY</sequence>
<protein>
    <recommendedName>
        <fullName evidence="2">site-specific DNA-methyltransferase (adenine-specific)</fullName>
        <ecNumber evidence="2">2.1.1.72</ecNumber>
    </recommendedName>
</protein>